<dbReference type="InterPro" id="IPR000515">
    <property type="entry name" value="MetI-like"/>
</dbReference>
<evidence type="ECO:0000256" key="6">
    <source>
        <dbReference type="ARBA" id="ARBA00023136"/>
    </source>
</evidence>
<comment type="subcellular location">
    <subcellularLocation>
        <location evidence="1 7">Cell membrane</location>
        <topology evidence="1 7">Multi-pass membrane protein</topology>
    </subcellularLocation>
</comment>
<keyword evidence="2 7" id="KW-0813">Transport</keyword>
<comment type="similarity">
    <text evidence="7">Belongs to the binding-protein-dependent transport system permease family.</text>
</comment>
<evidence type="ECO:0000313" key="10">
    <source>
        <dbReference type="Proteomes" id="UP001226867"/>
    </source>
</evidence>
<dbReference type="Proteomes" id="UP001226867">
    <property type="component" value="Unassembled WGS sequence"/>
</dbReference>
<evidence type="ECO:0000256" key="7">
    <source>
        <dbReference type="RuleBase" id="RU363032"/>
    </source>
</evidence>
<feature type="transmembrane region" description="Helical" evidence="7">
    <location>
        <begin position="20"/>
        <end position="38"/>
    </location>
</feature>
<evidence type="ECO:0000256" key="1">
    <source>
        <dbReference type="ARBA" id="ARBA00004651"/>
    </source>
</evidence>
<reference evidence="9 10" key="1">
    <citation type="submission" date="2023-07" db="EMBL/GenBank/DDBJ databases">
        <title>Sorghum-associated microbial communities from plants grown in Nebraska, USA.</title>
        <authorList>
            <person name="Schachtman D."/>
        </authorList>
    </citation>
    <scope>NUCLEOTIDE SEQUENCE [LARGE SCALE GENOMIC DNA]</scope>
    <source>
        <strain evidence="9 10">DS1607</strain>
    </source>
</reference>
<dbReference type="PROSITE" id="PS50928">
    <property type="entry name" value="ABC_TM1"/>
    <property type="match status" value="1"/>
</dbReference>
<gene>
    <name evidence="9" type="ORF">J2W36_001593</name>
</gene>
<proteinExistence type="inferred from homology"/>
<dbReference type="RefSeq" id="WP_307689166.1">
    <property type="nucleotide sequence ID" value="NZ_JAUSRO010000004.1"/>
</dbReference>
<sequence>MSVRLASPLWGFLKKRLLQVLPVVFGIALLNFLILQVAPGDVVDVMAGEAGAATPEYMAQLRASFGLDQPLYLQLGHYLWNIVTLDLGFSFRQNMPVFDLVIDRLPATLLLMVAAIAIALVLGVALGVLSALKVHTWVDNLSSLFVLAAYAMPTFWLGLMAIVLFSARLGWLPSGGMVDISANHTGFAWVVDVARHAVLPATTLATFYLAVYAKLVRTSMLELYGADFIRTARAKGAGETRITLVHTLRNALLPLVTMLGFQIASLLSGAVLVESVFSWPGLGRLAFEAILARDFNLLLGILLLSSILVTLINILVDVLYAWLDPRVQLASSGAHA</sequence>
<feature type="transmembrane region" description="Helical" evidence="7">
    <location>
        <begin position="144"/>
        <end position="167"/>
    </location>
</feature>
<organism evidence="9 10">
    <name type="scientific">Variovorax ginsengisoli</name>
    <dbReference type="NCBI Taxonomy" id="363844"/>
    <lineage>
        <taxon>Bacteria</taxon>
        <taxon>Pseudomonadati</taxon>
        <taxon>Pseudomonadota</taxon>
        <taxon>Betaproteobacteria</taxon>
        <taxon>Burkholderiales</taxon>
        <taxon>Comamonadaceae</taxon>
        <taxon>Variovorax</taxon>
    </lineage>
</organism>
<keyword evidence="4 7" id="KW-0812">Transmembrane</keyword>
<accession>A0ABT9S4R9</accession>
<dbReference type="CDD" id="cd06261">
    <property type="entry name" value="TM_PBP2"/>
    <property type="match status" value="1"/>
</dbReference>
<keyword evidence="6 7" id="KW-0472">Membrane</keyword>
<feature type="transmembrane region" description="Helical" evidence="7">
    <location>
        <begin position="109"/>
        <end position="132"/>
    </location>
</feature>
<feature type="transmembrane region" description="Helical" evidence="7">
    <location>
        <begin position="297"/>
        <end position="323"/>
    </location>
</feature>
<keyword evidence="5 7" id="KW-1133">Transmembrane helix</keyword>
<dbReference type="InterPro" id="IPR045621">
    <property type="entry name" value="BPD_transp_1_N"/>
</dbReference>
<keyword evidence="3" id="KW-1003">Cell membrane</keyword>
<dbReference type="EMBL" id="JAUSRO010000004">
    <property type="protein sequence ID" value="MDP9899348.1"/>
    <property type="molecule type" value="Genomic_DNA"/>
</dbReference>
<dbReference type="InterPro" id="IPR035906">
    <property type="entry name" value="MetI-like_sf"/>
</dbReference>
<protein>
    <submittedName>
        <fullName evidence="9">Peptide/nickel transport system permease protein</fullName>
    </submittedName>
</protein>
<evidence type="ECO:0000256" key="3">
    <source>
        <dbReference type="ARBA" id="ARBA00022475"/>
    </source>
</evidence>
<feature type="transmembrane region" description="Helical" evidence="7">
    <location>
        <begin position="187"/>
        <end position="211"/>
    </location>
</feature>
<name>A0ABT9S4R9_9BURK</name>
<dbReference type="PANTHER" id="PTHR43163:SF9">
    <property type="entry name" value="ABC TRANSPORTER PERMEASE PROTEIN"/>
    <property type="match status" value="1"/>
</dbReference>
<keyword evidence="10" id="KW-1185">Reference proteome</keyword>
<dbReference type="PANTHER" id="PTHR43163">
    <property type="entry name" value="DIPEPTIDE TRANSPORT SYSTEM PERMEASE PROTEIN DPPB-RELATED"/>
    <property type="match status" value="1"/>
</dbReference>
<feature type="transmembrane region" description="Helical" evidence="7">
    <location>
        <begin position="251"/>
        <end position="277"/>
    </location>
</feature>
<evidence type="ECO:0000256" key="4">
    <source>
        <dbReference type="ARBA" id="ARBA00022692"/>
    </source>
</evidence>
<dbReference type="Gene3D" id="1.10.3720.10">
    <property type="entry name" value="MetI-like"/>
    <property type="match status" value="1"/>
</dbReference>
<dbReference type="Pfam" id="PF19300">
    <property type="entry name" value="BPD_transp_1_N"/>
    <property type="match status" value="1"/>
</dbReference>
<evidence type="ECO:0000256" key="5">
    <source>
        <dbReference type="ARBA" id="ARBA00022989"/>
    </source>
</evidence>
<evidence type="ECO:0000256" key="2">
    <source>
        <dbReference type="ARBA" id="ARBA00022448"/>
    </source>
</evidence>
<evidence type="ECO:0000259" key="8">
    <source>
        <dbReference type="PROSITE" id="PS50928"/>
    </source>
</evidence>
<dbReference type="Pfam" id="PF00528">
    <property type="entry name" value="BPD_transp_1"/>
    <property type="match status" value="1"/>
</dbReference>
<dbReference type="SUPFAM" id="SSF161098">
    <property type="entry name" value="MetI-like"/>
    <property type="match status" value="1"/>
</dbReference>
<comment type="caution">
    <text evidence="9">The sequence shown here is derived from an EMBL/GenBank/DDBJ whole genome shotgun (WGS) entry which is preliminary data.</text>
</comment>
<feature type="domain" description="ABC transmembrane type-1" evidence="8">
    <location>
        <begin position="105"/>
        <end position="320"/>
    </location>
</feature>
<evidence type="ECO:0000313" key="9">
    <source>
        <dbReference type="EMBL" id="MDP9899348.1"/>
    </source>
</evidence>